<dbReference type="PANTHER" id="PTHR24220:SF86">
    <property type="entry name" value="ABC TRANSPORTER ABCH.1"/>
    <property type="match status" value="1"/>
</dbReference>
<dbReference type="InterPro" id="IPR003439">
    <property type="entry name" value="ABC_transporter-like_ATP-bd"/>
</dbReference>
<dbReference type="SUPFAM" id="SSF52540">
    <property type="entry name" value="P-loop containing nucleoside triphosphate hydrolases"/>
    <property type="match status" value="1"/>
</dbReference>
<dbReference type="InterPro" id="IPR003593">
    <property type="entry name" value="AAA+_ATPase"/>
</dbReference>
<dbReference type="GO" id="GO:0098796">
    <property type="term" value="C:membrane protein complex"/>
    <property type="evidence" value="ECO:0007669"/>
    <property type="project" value="UniProtKB-ARBA"/>
</dbReference>
<dbReference type="AlphaFoldDB" id="A0A7C6AAA4"/>
<keyword evidence="1" id="KW-0813">Transport</keyword>
<feature type="domain" description="ABC transporter" evidence="4">
    <location>
        <begin position="9"/>
        <end position="234"/>
    </location>
</feature>
<evidence type="ECO:0000313" key="5">
    <source>
        <dbReference type="EMBL" id="HHS53065.1"/>
    </source>
</evidence>
<dbReference type="EMBL" id="DTLI01000225">
    <property type="protein sequence ID" value="HHS53065.1"/>
    <property type="molecule type" value="Genomic_DNA"/>
</dbReference>
<dbReference type="SMART" id="SM00382">
    <property type="entry name" value="AAA"/>
    <property type="match status" value="1"/>
</dbReference>
<dbReference type="InterPro" id="IPR015854">
    <property type="entry name" value="ABC_transpr_LolD-like"/>
</dbReference>
<name>A0A7C6AAA4_UNCW3</name>
<organism evidence="5">
    <name type="scientific">candidate division WOR-3 bacterium</name>
    <dbReference type="NCBI Taxonomy" id="2052148"/>
    <lineage>
        <taxon>Bacteria</taxon>
        <taxon>Bacteria division WOR-3</taxon>
    </lineage>
</organism>
<dbReference type="GO" id="GO:0016887">
    <property type="term" value="F:ATP hydrolysis activity"/>
    <property type="evidence" value="ECO:0007669"/>
    <property type="project" value="InterPro"/>
</dbReference>
<evidence type="ECO:0000259" key="4">
    <source>
        <dbReference type="PROSITE" id="PS50893"/>
    </source>
</evidence>
<dbReference type="PANTHER" id="PTHR24220">
    <property type="entry name" value="IMPORT ATP-BINDING PROTEIN"/>
    <property type="match status" value="1"/>
</dbReference>
<accession>A0A7C6AAA4</accession>
<keyword evidence="3 5" id="KW-0067">ATP-binding</keyword>
<dbReference type="Pfam" id="PF00005">
    <property type="entry name" value="ABC_tran"/>
    <property type="match status" value="1"/>
</dbReference>
<protein>
    <submittedName>
        <fullName evidence="5">ABC transporter ATP-binding protein</fullName>
    </submittedName>
</protein>
<keyword evidence="2" id="KW-0547">Nucleotide-binding</keyword>
<dbReference type="FunFam" id="3.40.50.300:FF:000032">
    <property type="entry name" value="Export ABC transporter ATP-binding protein"/>
    <property type="match status" value="1"/>
</dbReference>
<dbReference type="GO" id="GO:0022857">
    <property type="term" value="F:transmembrane transporter activity"/>
    <property type="evidence" value="ECO:0007669"/>
    <property type="project" value="TreeGrafter"/>
</dbReference>
<dbReference type="InterPro" id="IPR027417">
    <property type="entry name" value="P-loop_NTPase"/>
</dbReference>
<dbReference type="GO" id="GO:0005886">
    <property type="term" value="C:plasma membrane"/>
    <property type="evidence" value="ECO:0007669"/>
    <property type="project" value="TreeGrafter"/>
</dbReference>
<dbReference type="InterPro" id="IPR017911">
    <property type="entry name" value="MacB-like_ATP-bd"/>
</dbReference>
<dbReference type="PROSITE" id="PS50893">
    <property type="entry name" value="ABC_TRANSPORTER_2"/>
    <property type="match status" value="1"/>
</dbReference>
<dbReference type="PROSITE" id="PS00211">
    <property type="entry name" value="ABC_TRANSPORTER_1"/>
    <property type="match status" value="1"/>
</dbReference>
<dbReference type="Gene3D" id="3.40.50.300">
    <property type="entry name" value="P-loop containing nucleotide triphosphate hydrolases"/>
    <property type="match status" value="1"/>
</dbReference>
<comment type="caution">
    <text evidence="5">The sequence shown here is derived from an EMBL/GenBank/DDBJ whole genome shotgun (WGS) entry which is preliminary data.</text>
</comment>
<evidence type="ECO:0000256" key="2">
    <source>
        <dbReference type="ARBA" id="ARBA00022741"/>
    </source>
</evidence>
<dbReference type="CDD" id="cd03255">
    <property type="entry name" value="ABC_MJ0796_LolCDE_FtsE"/>
    <property type="match status" value="1"/>
</dbReference>
<proteinExistence type="predicted"/>
<reference evidence="5" key="1">
    <citation type="journal article" date="2020" name="mSystems">
        <title>Genome- and Community-Level Interaction Insights into Carbon Utilization and Element Cycling Functions of Hydrothermarchaeota in Hydrothermal Sediment.</title>
        <authorList>
            <person name="Zhou Z."/>
            <person name="Liu Y."/>
            <person name="Xu W."/>
            <person name="Pan J."/>
            <person name="Luo Z.H."/>
            <person name="Li M."/>
        </authorList>
    </citation>
    <scope>NUCLEOTIDE SEQUENCE [LARGE SCALE GENOMIC DNA]</scope>
    <source>
        <strain evidence="5">SpSt-876</strain>
    </source>
</reference>
<dbReference type="InterPro" id="IPR017871">
    <property type="entry name" value="ABC_transporter-like_CS"/>
</dbReference>
<dbReference type="GO" id="GO:0005524">
    <property type="term" value="F:ATP binding"/>
    <property type="evidence" value="ECO:0007669"/>
    <property type="project" value="UniProtKB-KW"/>
</dbReference>
<sequence length="234" mass="25812">MSNGKVPVIQALGIQKTFELGPERLEVLKGIDLTIHPGEMIGLLGPSGSGKSTLLNILGGLDRPTSGQVILDSTQLSTLSDNELSEIRNKKIGFVFQFHHLLPEFNVLENTIMPLLIRGIPKREAQAKGMKILTDIEFTHRLKHKPTLLSGGEKQKVAVARALVGDPLIILADEPTGNLDRNSSEMLLALLKKLNQDKGITMLIVTHNEMVANFVNKHYYLRDGRLQETKNEGL</sequence>
<evidence type="ECO:0000256" key="3">
    <source>
        <dbReference type="ARBA" id="ARBA00022840"/>
    </source>
</evidence>
<evidence type="ECO:0000256" key="1">
    <source>
        <dbReference type="ARBA" id="ARBA00022448"/>
    </source>
</evidence>
<gene>
    <name evidence="5" type="ORF">ENW73_09495</name>
</gene>